<feature type="non-terminal residue" evidence="4">
    <location>
        <position position="1"/>
    </location>
</feature>
<keyword evidence="3" id="KW-0677">Repeat</keyword>
<accession>A0A1B6M8V4</accession>
<dbReference type="Gene3D" id="3.80.10.10">
    <property type="entry name" value="Ribonuclease Inhibitor"/>
    <property type="match status" value="2"/>
</dbReference>
<sequence>FDASKLATLRKLRNLQLQKNFISALTGFSSVQWPHLISIDLSRNALSALPVNFFHLAMSVRIVDLSFNRFGQIPSVALSEQNLPHLTQLNLGTNPLTSLNQHNSFRLHPSLQELHITGTNLTIITESDFLAFPSLLHLTLSGNTIYRVGDGTFETLPNLVSLD</sequence>
<name>A0A1B6M8V4_9HEMI</name>
<keyword evidence="1" id="KW-0433">Leucine-rich repeat</keyword>
<dbReference type="InterPro" id="IPR050328">
    <property type="entry name" value="Dev_Immune_Receptor"/>
</dbReference>
<dbReference type="SMART" id="SM00369">
    <property type="entry name" value="LRR_TYP"/>
    <property type="match status" value="4"/>
</dbReference>
<dbReference type="PANTHER" id="PTHR24373:SF370">
    <property type="entry name" value="FISH-LIPS, ISOFORM E"/>
    <property type="match status" value="1"/>
</dbReference>
<dbReference type="AlphaFoldDB" id="A0A1B6M8V4"/>
<evidence type="ECO:0000256" key="1">
    <source>
        <dbReference type="ARBA" id="ARBA00022614"/>
    </source>
</evidence>
<evidence type="ECO:0000256" key="2">
    <source>
        <dbReference type="ARBA" id="ARBA00022729"/>
    </source>
</evidence>
<dbReference type="GO" id="GO:0031012">
    <property type="term" value="C:extracellular matrix"/>
    <property type="evidence" value="ECO:0007669"/>
    <property type="project" value="TreeGrafter"/>
</dbReference>
<evidence type="ECO:0000313" key="4">
    <source>
        <dbReference type="EMBL" id="JAT32356.1"/>
    </source>
</evidence>
<evidence type="ECO:0000256" key="3">
    <source>
        <dbReference type="ARBA" id="ARBA00022737"/>
    </source>
</evidence>
<reference evidence="4" key="1">
    <citation type="submission" date="2015-11" db="EMBL/GenBank/DDBJ databases">
        <title>De novo transcriptome assembly of four potential Pierce s Disease insect vectors from Arizona vineyards.</title>
        <authorList>
            <person name="Tassone E.E."/>
        </authorList>
    </citation>
    <scope>NUCLEOTIDE SEQUENCE</scope>
</reference>
<dbReference type="GO" id="GO:0005615">
    <property type="term" value="C:extracellular space"/>
    <property type="evidence" value="ECO:0007669"/>
    <property type="project" value="TreeGrafter"/>
</dbReference>
<feature type="non-terminal residue" evidence="4">
    <location>
        <position position="163"/>
    </location>
</feature>
<dbReference type="EMBL" id="GEBQ01007621">
    <property type="protein sequence ID" value="JAT32356.1"/>
    <property type="molecule type" value="Transcribed_RNA"/>
</dbReference>
<dbReference type="InterPro" id="IPR003591">
    <property type="entry name" value="Leu-rich_rpt_typical-subtyp"/>
</dbReference>
<dbReference type="PANTHER" id="PTHR24373">
    <property type="entry name" value="SLIT RELATED LEUCINE-RICH REPEAT NEURONAL PROTEIN"/>
    <property type="match status" value="1"/>
</dbReference>
<dbReference type="Pfam" id="PF13855">
    <property type="entry name" value="LRR_8"/>
    <property type="match status" value="2"/>
</dbReference>
<dbReference type="InterPro" id="IPR001611">
    <property type="entry name" value="Leu-rich_rpt"/>
</dbReference>
<keyword evidence="2" id="KW-0732">Signal</keyword>
<dbReference type="SUPFAM" id="SSF52058">
    <property type="entry name" value="L domain-like"/>
    <property type="match status" value="1"/>
</dbReference>
<protein>
    <submittedName>
        <fullName evidence="4">Uncharacterized protein</fullName>
    </submittedName>
</protein>
<proteinExistence type="predicted"/>
<organism evidence="4">
    <name type="scientific">Graphocephala atropunctata</name>
    <dbReference type="NCBI Taxonomy" id="36148"/>
    <lineage>
        <taxon>Eukaryota</taxon>
        <taxon>Metazoa</taxon>
        <taxon>Ecdysozoa</taxon>
        <taxon>Arthropoda</taxon>
        <taxon>Hexapoda</taxon>
        <taxon>Insecta</taxon>
        <taxon>Pterygota</taxon>
        <taxon>Neoptera</taxon>
        <taxon>Paraneoptera</taxon>
        <taxon>Hemiptera</taxon>
        <taxon>Auchenorrhyncha</taxon>
        <taxon>Membracoidea</taxon>
        <taxon>Cicadellidae</taxon>
        <taxon>Cicadellinae</taxon>
        <taxon>Cicadellini</taxon>
        <taxon>Graphocephala</taxon>
    </lineage>
</organism>
<gene>
    <name evidence="4" type="ORF">g.50079</name>
</gene>
<dbReference type="InterPro" id="IPR032675">
    <property type="entry name" value="LRR_dom_sf"/>
</dbReference>